<reference evidence="2 3" key="1">
    <citation type="journal article" date="2021" name="Elife">
        <title>Chloroplast acquisition without the gene transfer in kleptoplastic sea slugs, Plakobranchus ocellatus.</title>
        <authorList>
            <person name="Maeda T."/>
            <person name="Takahashi S."/>
            <person name="Yoshida T."/>
            <person name="Shimamura S."/>
            <person name="Takaki Y."/>
            <person name="Nagai Y."/>
            <person name="Toyoda A."/>
            <person name="Suzuki Y."/>
            <person name="Arimoto A."/>
            <person name="Ishii H."/>
            <person name="Satoh N."/>
            <person name="Nishiyama T."/>
            <person name="Hasebe M."/>
            <person name="Maruyama T."/>
            <person name="Minagawa J."/>
            <person name="Obokata J."/>
            <person name="Shigenobu S."/>
        </authorList>
    </citation>
    <scope>NUCLEOTIDE SEQUENCE [LARGE SCALE GENOMIC DNA]</scope>
</reference>
<feature type="region of interest" description="Disordered" evidence="1">
    <location>
        <begin position="52"/>
        <end position="73"/>
    </location>
</feature>
<protein>
    <submittedName>
        <fullName evidence="2">Uncharacterized protein</fullName>
    </submittedName>
</protein>
<sequence>MPVEAEQCPLEYESEEDDAADFKNSSPSALDDPDLEVCCDWERVPVGLPSYETSNMGLSSPTSGSSTDNSTSTAGAIFNSVNAAASAAATSAAATLSGWLSSYYGKK</sequence>
<accession>A0AAV4EEX8</accession>
<keyword evidence="3" id="KW-1185">Reference proteome</keyword>
<feature type="compositionally biased region" description="Low complexity" evidence="1">
    <location>
        <begin position="59"/>
        <end position="73"/>
    </location>
</feature>
<dbReference type="Proteomes" id="UP000762676">
    <property type="component" value="Unassembled WGS sequence"/>
</dbReference>
<organism evidence="2 3">
    <name type="scientific">Elysia marginata</name>
    <dbReference type="NCBI Taxonomy" id="1093978"/>
    <lineage>
        <taxon>Eukaryota</taxon>
        <taxon>Metazoa</taxon>
        <taxon>Spiralia</taxon>
        <taxon>Lophotrochozoa</taxon>
        <taxon>Mollusca</taxon>
        <taxon>Gastropoda</taxon>
        <taxon>Heterobranchia</taxon>
        <taxon>Euthyneura</taxon>
        <taxon>Panpulmonata</taxon>
        <taxon>Sacoglossa</taxon>
        <taxon>Placobranchoidea</taxon>
        <taxon>Plakobranchidae</taxon>
        <taxon>Elysia</taxon>
    </lineage>
</organism>
<comment type="caution">
    <text evidence="2">The sequence shown here is derived from an EMBL/GenBank/DDBJ whole genome shotgun (WGS) entry which is preliminary data.</text>
</comment>
<dbReference type="AlphaFoldDB" id="A0AAV4EEX8"/>
<feature type="region of interest" description="Disordered" evidence="1">
    <location>
        <begin position="1"/>
        <end position="31"/>
    </location>
</feature>
<evidence type="ECO:0000313" key="2">
    <source>
        <dbReference type="EMBL" id="GFR59374.1"/>
    </source>
</evidence>
<evidence type="ECO:0000256" key="1">
    <source>
        <dbReference type="SAM" id="MobiDB-lite"/>
    </source>
</evidence>
<name>A0AAV4EEX8_9GAST</name>
<proteinExistence type="predicted"/>
<evidence type="ECO:0000313" key="3">
    <source>
        <dbReference type="Proteomes" id="UP000762676"/>
    </source>
</evidence>
<dbReference type="EMBL" id="BMAT01000087">
    <property type="protein sequence ID" value="GFR59374.1"/>
    <property type="molecule type" value="Genomic_DNA"/>
</dbReference>
<gene>
    <name evidence="2" type="ORF">ElyMa_000053100</name>
</gene>